<accession>A0A1M4YI44</accession>
<proteinExistence type="inferred from homology"/>
<dbReference type="InterPro" id="IPR058790">
    <property type="entry name" value="BSH_CusB"/>
</dbReference>
<evidence type="ECO:0000313" key="7">
    <source>
        <dbReference type="Proteomes" id="UP000184406"/>
    </source>
</evidence>
<evidence type="ECO:0000259" key="4">
    <source>
        <dbReference type="Pfam" id="PF25919"/>
    </source>
</evidence>
<dbReference type="GO" id="GO:0060003">
    <property type="term" value="P:copper ion export"/>
    <property type="evidence" value="ECO:0007669"/>
    <property type="project" value="TreeGrafter"/>
</dbReference>
<dbReference type="GO" id="GO:0030313">
    <property type="term" value="C:cell envelope"/>
    <property type="evidence" value="ECO:0007669"/>
    <property type="project" value="TreeGrafter"/>
</dbReference>
<name>A0A1M4YI44_9FLAO</name>
<evidence type="ECO:0000259" key="5">
    <source>
        <dbReference type="Pfam" id="PF25954"/>
    </source>
</evidence>
<dbReference type="Gene3D" id="2.40.30.170">
    <property type="match status" value="1"/>
</dbReference>
<dbReference type="PANTHER" id="PTHR30097">
    <property type="entry name" value="CATION EFFLUX SYSTEM PROTEIN CUSB"/>
    <property type="match status" value="1"/>
</dbReference>
<dbReference type="InterPro" id="IPR058792">
    <property type="entry name" value="Beta-barrel_RND_2"/>
</dbReference>
<feature type="signal peptide" evidence="3">
    <location>
        <begin position="1"/>
        <end position="21"/>
    </location>
</feature>
<dbReference type="Gene3D" id="1.10.287.470">
    <property type="entry name" value="Helix hairpin bin"/>
    <property type="match status" value="1"/>
</dbReference>
<dbReference type="EMBL" id="FQUX01000002">
    <property type="protein sequence ID" value="SHF05360.1"/>
    <property type="molecule type" value="Genomic_DNA"/>
</dbReference>
<dbReference type="SUPFAM" id="SSF111369">
    <property type="entry name" value="HlyD-like secretion proteins"/>
    <property type="match status" value="1"/>
</dbReference>
<feature type="domain" description="CusB-like barrel-sandwich hybrid" evidence="4">
    <location>
        <begin position="83"/>
        <end position="226"/>
    </location>
</feature>
<dbReference type="Gene3D" id="2.40.420.20">
    <property type="match status" value="1"/>
</dbReference>
<protein>
    <submittedName>
        <fullName evidence="6">Membrane fusion protein, cobalt-zinc-cadmium efflux system</fullName>
    </submittedName>
</protein>
<evidence type="ECO:0000256" key="2">
    <source>
        <dbReference type="ARBA" id="ARBA00022448"/>
    </source>
</evidence>
<keyword evidence="2" id="KW-0813">Transport</keyword>
<dbReference type="Pfam" id="PF25919">
    <property type="entry name" value="BSH_CusB"/>
    <property type="match status" value="1"/>
</dbReference>
<dbReference type="AlphaFoldDB" id="A0A1M4YI44"/>
<dbReference type="InterPro" id="IPR006143">
    <property type="entry name" value="RND_pump_MFP"/>
</dbReference>
<dbReference type="GO" id="GO:0016020">
    <property type="term" value="C:membrane"/>
    <property type="evidence" value="ECO:0007669"/>
    <property type="project" value="InterPro"/>
</dbReference>
<dbReference type="RefSeq" id="WP_072861278.1">
    <property type="nucleotide sequence ID" value="NZ_FQUX01000002.1"/>
</dbReference>
<dbReference type="GO" id="GO:0015679">
    <property type="term" value="P:plasma membrane copper ion transport"/>
    <property type="evidence" value="ECO:0007669"/>
    <property type="project" value="TreeGrafter"/>
</dbReference>
<evidence type="ECO:0000256" key="3">
    <source>
        <dbReference type="SAM" id="SignalP"/>
    </source>
</evidence>
<reference evidence="7" key="1">
    <citation type="submission" date="2016-11" db="EMBL/GenBank/DDBJ databases">
        <authorList>
            <person name="Varghese N."/>
            <person name="Submissions S."/>
        </authorList>
    </citation>
    <scope>NUCLEOTIDE SEQUENCE [LARGE SCALE GENOMIC DNA]</scope>
    <source>
        <strain evidence="7">DSM 17539</strain>
    </source>
</reference>
<sequence>MSRLLYILPVTILFLNLSACGDSIEKNVGTSNSADNEPNANRITISKAQFDGESMELGHFSLQNFPVEVEVTGTIDVPPQNKAIVSAFIGGYIKRTPLLIGNKVKKGQPLLTLENPEFVQMQQEYQESFEQLSYLKSEFERQKSLVAEQITSQKNFLKAESEYKRNLARYNGFREKLKMLNISPENVEKGILVSEATIFAPIDGSITKVNVSKGMYVSPADDIMEIVNTDHIHLELSVFEKDIMNIKKDQKIRFKISEASTEFYEAEVYLVGTSIDADSRTVKVHGHLHDDENHNFAVGMFVEAAIITSNKSINALPNESIVIQDNNQYVLSLISEGNEGYVFETKAVGVGDSYNGYTAITEMGDLKDSDQVIVKGGFNLLGETGGSDH</sequence>
<comment type="similarity">
    <text evidence="1">Belongs to the membrane fusion protein (MFP) (TC 8.A.1) family.</text>
</comment>
<dbReference type="Gene3D" id="2.40.50.100">
    <property type="match status" value="1"/>
</dbReference>
<keyword evidence="3" id="KW-0732">Signal</keyword>
<dbReference type="OrthoDB" id="9814657at2"/>
<evidence type="ECO:0000313" key="6">
    <source>
        <dbReference type="EMBL" id="SHF05360.1"/>
    </source>
</evidence>
<feature type="chain" id="PRO_5012635207" evidence="3">
    <location>
        <begin position="22"/>
        <end position="389"/>
    </location>
</feature>
<evidence type="ECO:0000256" key="1">
    <source>
        <dbReference type="ARBA" id="ARBA00009477"/>
    </source>
</evidence>
<dbReference type="InterPro" id="IPR051909">
    <property type="entry name" value="MFP_Cation_Efflux"/>
</dbReference>
<organism evidence="6 7">
    <name type="scientific">Arenibacter palladensis</name>
    <dbReference type="NCBI Taxonomy" id="237373"/>
    <lineage>
        <taxon>Bacteria</taxon>
        <taxon>Pseudomonadati</taxon>
        <taxon>Bacteroidota</taxon>
        <taxon>Flavobacteriia</taxon>
        <taxon>Flavobacteriales</taxon>
        <taxon>Flavobacteriaceae</taxon>
        <taxon>Arenibacter</taxon>
    </lineage>
</organism>
<gene>
    <name evidence="6" type="ORF">SAMN03080594_102451</name>
</gene>
<dbReference type="PANTHER" id="PTHR30097:SF4">
    <property type="entry name" value="SLR6042 PROTEIN"/>
    <property type="match status" value="1"/>
</dbReference>
<keyword evidence="7" id="KW-1185">Reference proteome</keyword>
<dbReference type="Proteomes" id="UP000184406">
    <property type="component" value="Unassembled WGS sequence"/>
</dbReference>
<dbReference type="GO" id="GO:0022857">
    <property type="term" value="F:transmembrane transporter activity"/>
    <property type="evidence" value="ECO:0007669"/>
    <property type="project" value="InterPro"/>
</dbReference>
<dbReference type="Pfam" id="PF25954">
    <property type="entry name" value="Beta-barrel_RND_2"/>
    <property type="match status" value="1"/>
</dbReference>
<dbReference type="NCBIfam" id="TIGR01730">
    <property type="entry name" value="RND_mfp"/>
    <property type="match status" value="1"/>
</dbReference>
<feature type="domain" description="CusB-like beta-barrel" evidence="5">
    <location>
        <begin position="234"/>
        <end position="306"/>
    </location>
</feature>